<keyword evidence="2" id="KW-1185">Reference proteome</keyword>
<evidence type="ECO:0000313" key="2">
    <source>
        <dbReference type="Proteomes" id="UP001597295"/>
    </source>
</evidence>
<dbReference type="InterPro" id="IPR038666">
    <property type="entry name" value="SSP1_head-tail_sf"/>
</dbReference>
<dbReference type="Pfam" id="PF05521">
    <property type="entry name" value="Phage_HCP"/>
    <property type="match status" value="1"/>
</dbReference>
<dbReference type="Proteomes" id="UP001597295">
    <property type="component" value="Unassembled WGS sequence"/>
</dbReference>
<proteinExistence type="predicted"/>
<comment type="caution">
    <text evidence="1">The sequence shown here is derived from an EMBL/GenBank/DDBJ whole genome shotgun (WGS) entry which is preliminary data.</text>
</comment>
<organism evidence="1 2">
    <name type="scientific">Lacibacterium aquatile</name>
    <dbReference type="NCBI Taxonomy" id="1168082"/>
    <lineage>
        <taxon>Bacteria</taxon>
        <taxon>Pseudomonadati</taxon>
        <taxon>Pseudomonadota</taxon>
        <taxon>Alphaproteobacteria</taxon>
        <taxon>Rhodospirillales</taxon>
        <taxon>Rhodospirillaceae</taxon>
    </lineage>
</organism>
<evidence type="ECO:0000313" key="1">
    <source>
        <dbReference type="EMBL" id="MFD2264340.1"/>
    </source>
</evidence>
<dbReference type="InterPro" id="IPR008767">
    <property type="entry name" value="Phage_SPP1_head-tail_adaptor"/>
</dbReference>
<name>A0ABW5DYP4_9PROT</name>
<reference evidence="2" key="1">
    <citation type="journal article" date="2019" name="Int. J. Syst. Evol. Microbiol.">
        <title>The Global Catalogue of Microorganisms (GCM) 10K type strain sequencing project: providing services to taxonomists for standard genome sequencing and annotation.</title>
        <authorList>
            <consortium name="The Broad Institute Genomics Platform"/>
            <consortium name="The Broad Institute Genome Sequencing Center for Infectious Disease"/>
            <person name="Wu L."/>
            <person name="Ma J."/>
        </authorList>
    </citation>
    <scope>NUCLEOTIDE SEQUENCE [LARGE SCALE GENOMIC DNA]</scope>
    <source>
        <strain evidence="2">CGMCC 1.19062</strain>
    </source>
</reference>
<sequence length="121" mass="13403">MKTDIGMLRERIVLERASDDPAPGGRIARTYEPLATLWAGLTPVSGTQEHLGQTVGEGAKRPTMRAVIRLTPYLESLGPKRLDTFIHWPRQNRRFQVAGAEERWAGGHFLAIDLIEQGAAS</sequence>
<gene>
    <name evidence="1" type="ORF">ACFSM5_15660</name>
</gene>
<protein>
    <submittedName>
        <fullName evidence="1">Head-tail adaptor protein</fullName>
    </submittedName>
</protein>
<dbReference type="RefSeq" id="WP_379877422.1">
    <property type="nucleotide sequence ID" value="NZ_JBHUIP010000013.1"/>
</dbReference>
<dbReference type="EMBL" id="JBHUIP010000013">
    <property type="protein sequence ID" value="MFD2264340.1"/>
    <property type="molecule type" value="Genomic_DNA"/>
</dbReference>
<dbReference type="Gene3D" id="2.40.10.270">
    <property type="entry name" value="Bacteriophage SPP1 head-tail adaptor protein"/>
    <property type="match status" value="1"/>
</dbReference>
<accession>A0ABW5DYP4</accession>